<protein>
    <recommendedName>
        <fullName evidence="4">LigA protein</fullName>
    </recommendedName>
</protein>
<evidence type="ECO:0000256" key="1">
    <source>
        <dbReference type="SAM" id="MobiDB-lite"/>
    </source>
</evidence>
<gene>
    <name evidence="2" type="ORF">ACFWR3_00785</name>
</gene>
<dbReference type="EMBL" id="JBHXPM010000001">
    <property type="protein sequence ID" value="MFD3954604.1"/>
    <property type="molecule type" value="Genomic_DNA"/>
</dbReference>
<name>A0ABW6DNP6_9ACTN</name>
<accession>A0ABW6DNP6</accession>
<proteinExistence type="predicted"/>
<dbReference type="Proteomes" id="UP001598300">
    <property type="component" value="Unassembled WGS sequence"/>
</dbReference>
<keyword evidence="3" id="KW-1185">Reference proteome</keyword>
<evidence type="ECO:0000313" key="3">
    <source>
        <dbReference type="Proteomes" id="UP001598300"/>
    </source>
</evidence>
<dbReference type="RefSeq" id="WP_381299934.1">
    <property type="nucleotide sequence ID" value="NZ_JBHVRE010000006.1"/>
</dbReference>
<organism evidence="2 3">
    <name type="scientific">Streptomyces bacillaris</name>
    <dbReference type="NCBI Taxonomy" id="68179"/>
    <lineage>
        <taxon>Bacteria</taxon>
        <taxon>Bacillati</taxon>
        <taxon>Actinomycetota</taxon>
        <taxon>Actinomycetes</taxon>
        <taxon>Kitasatosporales</taxon>
        <taxon>Streptomycetaceae</taxon>
        <taxon>Streptomyces</taxon>
    </lineage>
</organism>
<reference evidence="2 3" key="1">
    <citation type="submission" date="2024-09" db="EMBL/GenBank/DDBJ databases">
        <title>The Natural Products Discovery Center: Release of the First 8490 Sequenced Strains for Exploring Actinobacteria Biosynthetic Diversity.</title>
        <authorList>
            <person name="Kalkreuter E."/>
            <person name="Kautsar S.A."/>
            <person name="Yang D."/>
            <person name="Bader C.D."/>
            <person name="Teijaro C.N."/>
            <person name="Fluegel L."/>
            <person name="Davis C.M."/>
            <person name="Simpson J.R."/>
            <person name="Lauterbach L."/>
            <person name="Steele A.D."/>
            <person name="Gui C."/>
            <person name="Meng S."/>
            <person name="Li G."/>
            <person name="Viehrig K."/>
            <person name="Ye F."/>
            <person name="Su P."/>
            <person name="Kiefer A.F."/>
            <person name="Nichols A."/>
            <person name="Cepeda A.J."/>
            <person name="Yan W."/>
            <person name="Fan B."/>
            <person name="Jiang Y."/>
            <person name="Adhikari A."/>
            <person name="Zheng C.-J."/>
            <person name="Schuster L."/>
            <person name="Cowan T.M."/>
            <person name="Smanski M.J."/>
            <person name="Chevrette M.G."/>
            <person name="De Carvalho L.P.S."/>
            <person name="Shen B."/>
        </authorList>
    </citation>
    <scope>NUCLEOTIDE SEQUENCE [LARGE SCALE GENOMIC DNA]</scope>
    <source>
        <strain evidence="2 3">NPDC058584</strain>
    </source>
</reference>
<sequence length="755" mass="79142">MSTGAQVGLEFGQSLGLRRALRGLPLSPLVPGYGHLVAGQQALGLRHIGDALVERGRVLRVLDGVFEERAARRWQHIGAGRIQEIAVVRGVAYGPLLAQLEAVQLQDPAALRRILLYQLTGLLQAHPQGSEPGTAVALGVCPREARALVRAAAGHPRLDGQQREAAEGLEDAWSSGKVRRAARLAARLPADGGGDALLRGRLSDIALRAKEADRALDAGRKAERSGDVRAAQAGFLRAARLAADCPRAVLALVRVRRAEDGSAGPVDALAVRPVAETVSLSAALPAADGAPDRRILRLTRVPDGPTGITEIEHASPAGGWVDRHPPFGQEVRYAAFPLRDGRIDGPPVVSDVLLVAPDVSGLRSATGRGRIDAAWTEPSGALDVRVRLYGPDGPVVDGVSVRTGALTATGLAVGAHVVRVHCRYRSPDGSVVESPGVEHHVVVDPWPAPVDRLDATVVQGAVRFAWSGGRDADVRLVAWPADPPEPGAELTYDPARPWPAPLPWEAAAGGGLVPPPGSVTRVSALAVLGPRAVAGPGLVVECPPPVAGARVERVAGGRARVTFDWPAEAGEVAATVEQDGGSTVRRVTRSTYVREGLYVDVAPSAFSLTLSAAPRTPDAVVVPPPGGGTRVPPEITVRYRIVPGPRRALRRGPSLLRVTLSCPGEVPPDLPEFVLVARTGKGRTEKGRAPTRPRTPTDGTALLRLDGGRLRPGSPVELPLPSGLRPPYALRGFLLGEGAADVRLDEPSPTDLVVR</sequence>
<comment type="caution">
    <text evidence="2">The sequence shown here is derived from an EMBL/GenBank/DDBJ whole genome shotgun (WGS) entry which is preliminary data.</text>
</comment>
<feature type="region of interest" description="Disordered" evidence="1">
    <location>
        <begin position="682"/>
        <end position="719"/>
    </location>
</feature>
<evidence type="ECO:0008006" key="4">
    <source>
        <dbReference type="Google" id="ProtNLM"/>
    </source>
</evidence>
<evidence type="ECO:0000313" key="2">
    <source>
        <dbReference type="EMBL" id="MFD3954604.1"/>
    </source>
</evidence>